<sequence>MPANQPQNQTSWGTTIYTLEGSIQEFFQTFGGTAVTKSDCDAKAAALGHWSYTVVAGSPEQARIVQFRAAKSKLDMTIMDLAASVHPDLVPKCSYHGLIGDDASPLHVYVMDKREGLCAFESRDSSVEGGASVCGSAVPDGAFFAEAWKKPQQVTPAAAEKMRQDIDADLNCLAQSLPERFLATVKQVRADLTGIIDWAEADISPFGLSVWGLESILGYSRKRVWYAYDNAEQLRAEFWRVFEAEAGTAVLSDEVRHAIKVARMAGMLLAWCFEYEPGAGRGKMRGLDVGLGRADAFCTGGI</sequence>
<keyword evidence="2" id="KW-1185">Reference proteome</keyword>
<gene>
    <name evidence="1" type="ORF">PG997_010423</name>
</gene>
<organism evidence="1 2">
    <name type="scientific">Apiospora hydei</name>
    <dbReference type="NCBI Taxonomy" id="1337664"/>
    <lineage>
        <taxon>Eukaryota</taxon>
        <taxon>Fungi</taxon>
        <taxon>Dikarya</taxon>
        <taxon>Ascomycota</taxon>
        <taxon>Pezizomycotina</taxon>
        <taxon>Sordariomycetes</taxon>
        <taxon>Xylariomycetidae</taxon>
        <taxon>Amphisphaeriales</taxon>
        <taxon>Apiosporaceae</taxon>
        <taxon>Apiospora</taxon>
    </lineage>
</organism>
<proteinExistence type="predicted"/>
<dbReference type="EMBL" id="JAQQWN010000007">
    <property type="protein sequence ID" value="KAK8075760.1"/>
    <property type="molecule type" value="Genomic_DNA"/>
</dbReference>
<reference evidence="1 2" key="1">
    <citation type="submission" date="2023-01" db="EMBL/GenBank/DDBJ databases">
        <title>Analysis of 21 Apiospora genomes using comparative genomics revels a genus with tremendous synthesis potential of carbohydrate active enzymes and secondary metabolites.</title>
        <authorList>
            <person name="Sorensen T."/>
        </authorList>
    </citation>
    <scope>NUCLEOTIDE SEQUENCE [LARGE SCALE GENOMIC DNA]</scope>
    <source>
        <strain evidence="1 2">CBS 114990</strain>
    </source>
</reference>
<evidence type="ECO:0000313" key="2">
    <source>
        <dbReference type="Proteomes" id="UP001433268"/>
    </source>
</evidence>
<accession>A0ABR1VWY0</accession>
<name>A0ABR1VWY0_9PEZI</name>
<evidence type="ECO:0000313" key="1">
    <source>
        <dbReference type="EMBL" id="KAK8075760.1"/>
    </source>
</evidence>
<dbReference type="Proteomes" id="UP001433268">
    <property type="component" value="Unassembled WGS sequence"/>
</dbReference>
<dbReference type="RefSeq" id="XP_066666700.1">
    <property type="nucleotide sequence ID" value="XM_066814738.1"/>
</dbReference>
<comment type="caution">
    <text evidence="1">The sequence shown here is derived from an EMBL/GenBank/DDBJ whole genome shotgun (WGS) entry which is preliminary data.</text>
</comment>
<dbReference type="GeneID" id="92047798"/>
<protein>
    <submittedName>
        <fullName evidence="1">Uncharacterized protein</fullName>
    </submittedName>
</protein>